<organism evidence="1 2">
    <name type="scientific">Paenibacillus yonginensis</name>
    <dbReference type="NCBI Taxonomy" id="1462996"/>
    <lineage>
        <taxon>Bacteria</taxon>
        <taxon>Bacillati</taxon>
        <taxon>Bacillota</taxon>
        <taxon>Bacilli</taxon>
        <taxon>Bacillales</taxon>
        <taxon>Paenibacillaceae</taxon>
        <taxon>Paenibacillus</taxon>
    </lineage>
</organism>
<evidence type="ECO:0000313" key="2">
    <source>
        <dbReference type="Proteomes" id="UP000092573"/>
    </source>
</evidence>
<accession>A0A1B1N5D8</accession>
<dbReference type="AlphaFoldDB" id="A0A1B1N5D8"/>
<name>A0A1B1N5D8_9BACL</name>
<dbReference type="STRING" id="1462996.AWM70_20230"/>
<keyword evidence="2" id="KW-1185">Reference proteome</keyword>
<proteinExistence type="predicted"/>
<dbReference type="KEGG" id="pyg:AWM70_20230"/>
<dbReference type="Pfam" id="PF20119">
    <property type="entry name" value="DUF6509"/>
    <property type="match status" value="1"/>
</dbReference>
<gene>
    <name evidence="1" type="ORF">AWM70_20230</name>
</gene>
<sequence length="97" mass="11396">MLNVKDYTAEYVKDPFGILTGKRYEFRINLEIPEDDDLYTVNGVYARVIVKDDNGEVRVVSYDLVERGTDKILEFDLEDDEEAELEQFCKEHLPEEE</sequence>
<evidence type="ECO:0000313" key="1">
    <source>
        <dbReference type="EMBL" id="ANS76617.1"/>
    </source>
</evidence>
<dbReference type="InterPro" id="IPR045424">
    <property type="entry name" value="DUF6509"/>
</dbReference>
<dbReference type="OrthoDB" id="2736409at2"/>
<dbReference type="RefSeq" id="WP_068699444.1">
    <property type="nucleotide sequence ID" value="NZ_CP014167.1"/>
</dbReference>
<dbReference type="EMBL" id="CP014167">
    <property type="protein sequence ID" value="ANS76617.1"/>
    <property type="molecule type" value="Genomic_DNA"/>
</dbReference>
<dbReference type="Proteomes" id="UP000092573">
    <property type="component" value="Chromosome"/>
</dbReference>
<reference evidence="1 2" key="1">
    <citation type="submission" date="2016-01" db="EMBL/GenBank/DDBJ databases">
        <title>Complete Genome Sequence of Paenibacillus yonginensis DCY84, a novel Plant Growth-Promoting Bacteria with Elicitation of Induced Systemic Resistance.</title>
        <authorList>
            <person name="Kim Y.J."/>
            <person name="Yang D.C."/>
            <person name="Sukweenadhi J."/>
        </authorList>
    </citation>
    <scope>NUCLEOTIDE SEQUENCE [LARGE SCALE GENOMIC DNA]</scope>
    <source>
        <strain evidence="1 2">DCY84</strain>
    </source>
</reference>
<protein>
    <submittedName>
        <fullName evidence="1">Pullulanase</fullName>
    </submittedName>
</protein>